<comment type="caution">
    <text evidence="9">The sequence shown here is derived from an EMBL/GenBank/DDBJ whole genome shotgun (WGS) entry which is preliminary data.</text>
</comment>
<keyword evidence="6" id="KW-0049">Antioxidant</keyword>
<protein>
    <recommendedName>
        <fullName evidence="4">superoxide dismutase</fullName>
        <ecNumber evidence="4">1.15.1.1</ecNumber>
    </recommendedName>
</protein>
<dbReference type="Gene3D" id="2.60.40.200">
    <property type="entry name" value="Superoxide dismutase, copper/zinc binding domain"/>
    <property type="match status" value="1"/>
</dbReference>
<name>A0A8H8BWW9_9HELO</name>
<organism evidence="9 10">
    <name type="scientific">Cadophora malorum</name>
    <dbReference type="NCBI Taxonomy" id="108018"/>
    <lineage>
        <taxon>Eukaryota</taxon>
        <taxon>Fungi</taxon>
        <taxon>Dikarya</taxon>
        <taxon>Ascomycota</taxon>
        <taxon>Pezizomycotina</taxon>
        <taxon>Leotiomycetes</taxon>
        <taxon>Helotiales</taxon>
        <taxon>Ploettnerulaceae</taxon>
        <taxon>Cadophora</taxon>
    </lineage>
</organism>
<dbReference type="GO" id="GO:0005576">
    <property type="term" value="C:extracellular region"/>
    <property type="evidence" value="ECO:0007669"/>
    <property type="project" value="UniProtKB-SubCell"/>
</dbReference>
<accession>A0A8H8BWW9</accession>
<dbReference type="GO" id="GO:0046872">
    <property type="term" value="F:metal ion binding"/>
    <property type="evidence" value="ECO:0007669"/>
    <property type="project" value="InterPro"/>
</dbReference>
<dbReference type="AlphaFoldDB" id="A0A8H8BWW9"/>
<evidence type="ECO:0000256" key="3">
    <source>
        <dbReference type="ARBA" id="ARBA00010457"/>
    </source>
</evidence>
<dbReference type="InterPro" id="IPR053257">
    <property type="entry name" value="Cu-only_SOD"/>
</dbReference>
<proteinExistence type="inferred from homology"/>
<evidence type="ECO:0000256" key="1">
    <source>
        <dbReference type="ARBA" id="ARBA00004196"/>
    </source>
</evidence>
<comment type="catalytic activity">
    <reaction evidence="7">
        <text>2 superoxide + 2 H(+) = H2O2 + O2</text>
        <dbReference type="Rhea" id="RHEA:20696"/>
        <dbReference type="ChEBI" id="CHEBI:15378"/>
        <dbReference type="ChEBI" id="CHEBI:15379"/>
        <dbReference type="ChEBI" id="CHEBI:16240"/>
        <dbReference type="ChEBI" id="CHEBI:18421"/>
        <dbReference type="EC" id="1.15.1.1"/>
    </reaction>
</comment>
<comment type="subcellular location">
    <subcellularLocation>
        <location evidence="1">Cell envelope</location>
    </subcellularLocation>
    <subcellularLocation>
        <location evidence="2">Secreted</location>
    </subcellularLocation>
</comment>
<keyword evidence="5" id="KW-0964">Secreted</keyword>
<dbReference type="Proteomes" id="UP000664132">
    <property type="component" value="Unassembled WGS sequence"/>
</dbReference>
<dbReference type="OrthoDB" id="159229at2759"/>
<evidence type="ECO:0000313" key="9">
    <source>
        <dbReference type="EMBL" id="KAG4426699.1"/>
    </source>
</evidence>
<evidence type="ECO:0000256" key="7">
    <source>
        <dbReference type="ARBA" id="ARBA00049204"/>
    </source>
</evidence>
<reference evidence="9" key="1">
    <citation type="submission" date="2021-02" db="EMBL/GenBank/DDBJ databases">
        <title>Genome sequence Cadophora malorum strain M34.</title>
        <authorList>
            <person name="Stefanovic E."/>
            <person name="Vu D."/>
            <person name="Scully C."/>
            <person name="Dijksterhuis J."/>
            <person name="Roader J."/>
            <person name="Houbraken J."/>
        </authorList>
    </citation>
    <scope>NUCLEOTIDE SEQUENCE</scope>
    <source>
        <strain evidence="9">M34</strain>
    </source>
</reference>
<dbReference type="PANTHER" id="PTHR20910">
    <property type="entry name" value="AGAP001623-PA"/>
    <property type="match status" value="1"/>
</dbReference>
<dbReference type="EMBL" id="JAFJYH010000001">
    <property type="protein sequence ID" value="KAG4426699.1"/>
    <property type="molecule type" value="Genomic_DNA"/>
</dbReference>
<evidence type="ECO:0000256" key="8">
    <source>
        <dbReference type="SAM" id="MobiDB-lite"/>
    </source>
</evidence>
<evidence type="ECO:0000313" key="10">
    <source>
        <dbReference type="Proteomes" id="UP000664132"/>
    </source>
</evidence>
<evidence type="ECO:0000256" key="5">
    <source>
        <dbReference type="ARBA" id="ARBA00022525"/>
    </source>
</evidence>
<sequence>MHVQFCDSDKHSIVSTTVNDQEKPFIKKERQAPSLYTALRLSALLGDRLIGVTNFRELITGQKRKRRGRSRACPAVNGSFLRVNIQKYLKMYSSSIIAVFTTTLLAFASAQSTTTPVTGIRGNATVVENNPVGKVYTATLPEKPFFNPTNPKGNVKGSISATANPNGIGVKFTVKFENLPTSGGPFLYHLHDAPVPADGNCTKTLAHADPYIRGEAPVCDPLLPQTCQTGDLSGKYGNVASDPFEATYSDDFASTLPGIGAYFGNRSFVIHFANKTRISCANFMLVGSNDTTTLAPYPTTKPTTVPSTVPATSATPTSSGPPIQFTGGANAGAASMLSLTAVFGLFFML</sequence>
<dbReference type="PANTHER" id="PTHR20910:SF1">
    <property type="entry name" value="SUPEROXIDE DISMUTASE COPPER_ZINC BINDING DOMAIN-CONTAINING PROTEIN"/>
    <property type="match status" value="1"/>
</dbReference>
<feature type="region of interest" description="Disordered" evidence="8">
    <location>
        <begin position="298"/>
        <end position="322"/>
    </location>
</feature>
<evidence type="ECO:0000256" key="2">
    <source>
        <dbReference type="ARBA" id="ARBA00004613"/>
    </source>
</evidence>
<evidence type="ECO:0000256" key="6">
    <source>
        <dbReference type="ARBA" id="ARBA00022862"/>
    </source>
</evidence>
<dbReference type="GO" id="GO:0004784">
    <property type="term" value="F:superoxide dismutase activity"/>
    <property type="evidence" value="ECO:0007669"/>
    <property type="project" value="UniProtKB-EC"/>
</dbReference>
<dbReference type="EC" id="1.15.1.1" evidence="4"/>
<dbReference type="FunFam" id="2.60.40.200:FF:000007">
    <property type="entry name" value="Cell surface Cu-only superoxide dismutase 5"/>
    <property type="match status" value="1"/>
</dbReference>
<dbReference type="InterPro" id="IPR036423">
    <property type="entry name" value="SOD-like_Cu/Zn_dom_sf"/>
</dbReference>
<gene>
    <name evidence="9" type="ORF">IFR04_000130</name>
</gene>
<evidence type="ECO:0000256" key="4">
    <source>
        <dbReference type="ARBA" id="ARBA00012682"/>
    </source>
</evidence>
<dbReference type="SUPFAM" id="SSF49329">
    <property type="entry name" value="Cu,Zn superoxide dismutase-like"/>
    <property type="match status" value="1"/>
</dbReference>
<keyword evidence="10" id="KW-1185">Reference proteome</keyword>
<comment type="similarity">
    <text evidence="3">Belongs to the Cu-Zn superoxide dismutase family.</text>
</comment>